<feature type="signal peptide" evidence="1">
    <location>
        <begin position="1"/>
        <end position="26"/>
    </location>
</feature>
<dbReference type="SUPFAM" id="SSF56112">
    <property type="entry name" value="Protein kinase-like (PK-like)"/>
    <property type="match status" value="1"/>
</dbReference>
<dbReference type="STRING" id="29655.A0A0K9NKZ1"/>
<dbReference type="Gene3D" id="1.10.510.10">
    <property type="entry name" value="Transferase(Phosphotransferase) domain 1"/>
    <property type="match status" value="1"/>
</dbReference>
<feature type="chain" id="PRO_5005527181" description="Protein kinase domain-containing protein" evidence="1">
    <location>
        <begin position="27"/>
        <end position="216"/>
    </location>
</feature>
<dbReference type="Pfam" id="PF07714">
    <property type="entry name" value="PK_Tyr_Ser-Thr"/>
    <property type="match status" value="1"/>
</dbReference>
<comment type="caution">
    <text evidence="3">The sequence shown here is derived from an EMBL/GenBank/DDBJ whole genome shotgun (WGS) entry which is preliminary data.</text>
</comment>
<dbReference type="InterPro" id="IPR053059">
    <property type="entry name" value="Inactive_SerThr-Kinase_ABA"/>
</dbReference>
<organism evidence="3 4">
    <name type="scientific">Zostera marina</name>
    <name type="common">Eelgrass</name>
    <dbReference type="NCBI Taxonomy" id="29655"/>
    <lineage>
        <taxon>Eukaryota</taxon>
        <taxon>Viridiplantae</taxon>
        <taxon>Streptophyta</taxon>
        <taxon>Embryophyta</taxon>
        <taxon>Tracheophyta</taxon>
        <taxon>Spermatophyta</taxon>
        <taxon>Magnoliopsida</taxon>
        <taxon>Liliopsida</taxon>
        <taxon>Zosteraceae</taxon>
        <taxon>Zostera</taxon>
    </lineage>
</organism>
<dbReference type="PROSITE" id="PS50011">
    <property type="entry name" value="PROTEIN_KINASE_DOM"/>
    <property type="match status" value="1"/>
</dbReference>
<dbReference type="OMA" id="YIAGMEE"/>
<sequence>MYIQMKYRVLVLKSIFVAVLVAEGSSKTKLARISLRQRLNIVYDIARCLCFLHEEKCLPHGNLKATNIVLFGPNLTAKLTDYGLHHLIIPTSNVEMMLSMGAHGYKDPEEDAFPCYETDVYAFGVLIMEILTRKRAGDIISGEPDAVDLVDWVKKYAESNNSKARMEFFDADISNSADALSVMKKLLDLSLQCILPVNERPDIRCIARDLSSITVR</sequence>
<dbReference type="EMBL" id="LFYR01002060">
    <property type="protein sequence ID" value="KMZ57441.1"/>
    <property type="molecule type" value="Genomic_DNA"/>
</dbReference>
<reference evidence="4" key="1">
    <citation type="journal article" date="2016" name="Nature">
        <title>The genome of the seagrass Zostera marina reveals angiosperm adaptation to the sea.</title>
        <authorList>
            <person name="Olsen J.L."/>
            <person name="Rouze P."/>
            <person name="Verhelst B."/>
            <person name="Lin Y.-C."/>
            <person name="Bayer T."/>
            <person name="Collen J."/>
            <person name="Dattolo E."/>
            <person name="De Paoli E."/>
            <person name="Dittami S."/>
            <person name="Maumus F."/>
            <person name="Michel G."/>
            <person name="Kersting A."/>
            <person name="Lauritano C."/>
            <person name="Lohaus R."/>
            <person name="Toepel M."/>
            <person name="Tonon T."/>
            <person name="Vanneste K."/>
            <person name="Amirebrahimi M."/>
            <person name="Brakel J."/>
            <person name="Bostroem C."/>
            <person name="Chovatia M."/>
            <person name="Grimwood J."/>
            <person name="Jenkins J.W."/>
            <person name="Jueterbock A."/>
            <person name="Mraz A."/>
            <person name="Stam W.T."/>
            <person name="Tice H."/>
            <person name="Bornberg-Bauer E."/>
            <person name="Green P.J."/>
            <person name="Pearson G.A."/>
            <person name="Procaccini G."/>
            <person name="Duarte C.M."/>
            <person name="Schmutz J."/>
            <person name="Reusch T.B.H."/>
            <person name="Van de Peer Y."/>
        </authorList>
    </citation>
    <scope>NUCLEOTIDE SEQUENCE [LARGE SCALE GENOMIC DNA]</scope>
    <source>
        <strain evidence="4">cv. Finnish</strain>
    </source>
</reference>
<accession>A0A0K9NKZ1</accession>
<proteinExistence type="predicted"/>
<dbReference type="PANTHER" id="PTHR48003:SF5">
    <property type="entry name" value="OS07G0626500 PROTEIN"/>
    <property type="match status" value="1"/>
</dbReference>
<dbReference type="InterPro" id="IPR011009">
    <property type="entry name" value="Kinase-like_dom_sf"/>
</dbReference>
<evidence type="ECO:0000313" key="3">
    <source>
        <dbReference type="EMBL" id="KMZ57441.1"/>
    </source>
</evidence>
<name>A0A0K9NKZ1_ZOSMR</name>
<dbReference type="Proteomes" id="UP000036987">
    <property type="component" value="Unassembled WGS sequence"/>
</dbReference>
<gene>
    <name evidence="3" type="ORF">ZOSMA_85G00030</name>
</gene>
<dbReference type="OrthoDB" id="4062651at2759"/>
<keyword evidence="1" id="KW-0732">Signal</keyword>
<dbReference type="InterPro" id="IPR000719">
    <property type="entry name" value="Prot_kinase_dom"/>
</dbReference>
<dbReference type="PANTHER" id="PTHR48003">
    <property type="entry name" value="OS07G0626500 PROTEIN"/>
    <property type="match status" value="1"/>
</dbReference>
<evidence type="ECO:0000313" key="4">
    <source>
        <dbReference type="Proteomes" id="UP000036987"/>
    </source>
</evidence>
<evidence type="ECO:0000259" key="2">
    <source>
        <dbReference type="PROSITE" id="PS50011"/>
    </source>
</evidence>
<dbReference type="InterPro" id="IPR001245">
    <property type="entry name" value="Ser-Thr/Tyr_kinase_cat_dom"/>
</dbReference>
<evidence type="ECO:0000256" key="1">
    <source>
        <dbReference type="SAM" id="SignalP"/>
    </source>
</evidence>
<dbReference type="GO" id="GO:0005524">
    <property type="term" value="F:ATP binding"/>
    <property type="evidence" value="ECO:0007669"/>
    <property type="project" value="InterPro"/>
</dbReference>
<protein>
    <recommendedName>
        <fullName evidence="2">Protein kinase domain-containing protein</fullName>
    </recommendedName>
</protein>
<keyword evidence="4" id="KW-1185">Reference proteome</keyword>
<feature type="domain" description="Protein kinase" evidence="2">
    <location>
        <begin position="1"/>
        <end position="213"/>
    </location>
</feature>
<dbReference type="AlphaFoldDB" id="A0A0K9NKZ1"/>
<dbReference type="GO" id="GO:0004672">
    <property type="term" value="F:protein kinase activity"/>
    <property type="evidence" value="ECO:0007669"/>
    <property type="project" value="InterPro"/>
</dbReference>